<evidence type="ECO:0000313" key="2">
    <source>
        <dbReference type="Ensembl" id="ENSSOCP00000008538.1"/>
    </source>
</evidence>
<evidence type="ECO:0000313" key="3">
    <source>
        <dbReference type="Proteomes" id="UP000694551"/>
    </source>
</evidence>
<evidence type="ECO:0000256" key="1">
    <source>
        <dbReference type="SAM" id="MobiDB-lite"/>
    </source>
</evidence>
<keyword evidence="3" id="KW-1185">Reference proteome</keyword>
<dbReference type="Proteomes" id="UP000694551">
    <property type="component" value="Unplaced"/>
</dbReference>
<dbReference type="AlphaFoldDB" id="A0A8D0F0L0"/>
<proteinExistence type="predicted"/>
<protein>
    <submittedName>
        <fullName evidence="2">Uncharacterized protein</fullName>
    </submittedName>
</protein>
<name>A0A8D0F0L0_STROC</name>
<accession>A0A8D0F0L0</accession>
<reference evidence="2" key="1">
    <citation type="submission" date="2025-08" db="UniProtKB">
        <authorList>
            <consortium name="Ensembl"/>
        </authorList>
    </citation>
    <scope>IDENTIFICATION</scope>
</reference>
<feature type="region of interest" description="Disordered" evidence="1">
    <location>
        <begin position="1"/>
        <end position="32"/>
    </location>
</feature>
<dbReference type="Ensembl" id="ENSSOCT00000008754.1">
    <property type="protein sequence ID" value="ENSSOCP00000008538.1"/>
    <property type="gene ID" value="ENSSOCG00000006518.1"/>
</dbReference>
<organism evidence="2 3">
    <name type="scientific">Strix occidentalis caurina</name>
    <name type="common">northern spotted owl</name>
    <dbReference type="NCBI Taxonomy" id="311401"/>
    <lineage>
        <taxon>Eukaryota</taxon>
        <taxon>Metazoa</taxon>
        <taxon>Chordata</taxon>
        <taxon>Craniata</taxon>
        <taxon>Vertebrata</taxon>
        <taxon>Euteleostomi</taxon>
        <taxon>Archelosauria</taxon>
        <taxon>Archosauria</taxon>
        <taxon>Dinosauria</taxon>
        <taxon>Saurischia</taxon>
        <taxon>Theropoda</taxon>
        <taxon>Coelurosauria</taxon>
        <taxon>Aves</taxon>
        <taxon>Neognathae</taxon>
        <taxon>Neoaves</taxon>
        <taxon>Telluraves</taxon>
        <taxon>Strigiformes</taxon>
        <taxon>Strigidae</taxon>
        <taxon>Strix</taxon>
    </lineage>
</organism>
<reference evidence="2" key="2">
    <citation type="submission" date="2025-09" db="UniProtKB">
        <authorList>
            <consortium name="Ensembl"/>
        </authorList>
    </citation>
    <scope>IDENTIFICATION</scope>
</reference>
<sequence length="118" mass="12869">MLLFSRNGFGDMSSPRDAEMGRPGRKQSSQRRVSILTSLDDTIGNMTPRGQLISRTPGSLLRQPVTALTRSSMKPSDVSAILGTGGKSPLILPTPGLFSNLSMVRWLEHLFLFCSCET</sequence>